<dbReference type="EC" id="2.7.11.1" evidence="3"/>
<dbReference type="InterPro" id="IPR011009">
    <property type="entry name" value="Kinase-like_dom_sf"/>
</dbReference>
<dbReference type="Pfam" id="PF01163">
    <property type="entry name" value="RIO1"/>
    <property type="match status" value="1"/>
</dbReference>
<dbReference type="InterPro" id="IPR018935">
    <property type="entry name" value="RIO_kinase_CS"/>
</dbReference>
<reference evidence="15" key="1">
    <citation type="journal article" date="2020" name="mSystems">
        <title>Genome- and Community-Level Interaction Insights into Carbon Utilization and Element Cycling Functions of Hydrothermarchaeota in Hydrothermal Sediment.</title>
        <authorList>
            <person name="Zhou Z."/>
            <person name="Liu Y."/>
            <person name="Xu W."/>
            <person name="Pan J."/>
            <person name="Luo Z.H."/>
            <person name="Li M."/>
        </authorList>
    </citation>
    <scope>NUCLEOTIDE SEQUENCE [LARGE SCALE GENOMIC DNA]</scope>
    <source>
        <strain evidence="15">SpSt-26</strain>
    </source>
</reference>
<proteinExistence type="inferred from homology"/>
<comment type="catalytic activity">
    <reaction evidence="12">
        <text>L-seryl-[protein] + ATP = O-phospho-L-seryl-[protein] + ADP + H(+)</text>
        <dbReference type="Rhea" id="RHEA:17989"/>
        <dbReference type="Rhea" id="RHEA-COMP:9863"/>
        <dbReference type="Rhea" id="RHEA-COMP:11604"/>
        <dbReference type="ChEBI" id="CHEBI:15378"/>
        <dbReference type="ChEBI" id="CHEBI:29999"/>
        <dbReference type="ChEBI" id="CHEBI:30616"/>
        <dbReference type="ChEBI" id="CHEBI:83421"/>
        <dbReference type="ChEBI" id="CHEBI:456216"/>
        <dbReference type="EC" id="2.7.11.1"/>
    </reaction>
</comment>
<evidence type="ECO:0000256" key="11">
    <source>
        <dbReference type="ARBA" id="ARBA00047899"/>
    </source>
</evidence>
<dbReference type="PANTHER" id="PTHR45852">
    <property type="entry name" value="SER/THR-PROTEIN KINASE RIO2"/>
    <property type="match status" value="1"/>
</dbReference>
<evidence type="ECO:0000256" key="5">
    <source>
        <dbReference type="ARBA" id="ARBA00022679"/>
    </source>
</evidence>
<feature type="coiled-coil region" evidence="13">
    <location>
        <begin position="177"/>
        <end position="211"/>
    </location>
</feature>
<dbReference type="GO" id="GO:0004674">
    <property type="term" value="F:protein serine/threonine kinase activity"/>
    <property type="evidence" value="ECO:0007669"/>
    <property type="project" value="UniProtKB-KW"/>
</dbReference>
<dbReference type="InterPro" id="IPR018934">
    <property type="entry name" value="RIO_dom"/>
</dbReference>
<accession>A0A7J2TI27</accession>
<sequence length="297" mass="34088">MGLVEAYRRMGKNSWRILDAIFKNLWSYKFVPVSVISDYANIDEEKVKNILKVLGDEKIVINKHTEYEGATLTFFGLSLYSLHRLVENGYVKAMGKKMGEGKESLVYNCLSKDGEAVIKFHKLGYQSFKKVVEKRNYGDLNFSVLSVRSARREFNALKKLRGLAVPEVYANEGNAVLMELLDARELYKVRVENAEELLEMIIDEIAKFYKRGIIHGDLSEFNILVSDSFWIIDFPQSLEVGEEFWDNALKRDVYNLLRYFRRVYGIERDINSVVESIIGDNGNRCDREGEVCGGDAG</sequence>
<comment type="similarity">
    <text evidence="2">Belongs to the protein kinase superfamily. RIO-type Ser/Thr kinase family.</text>
</comment>
<dbReference type="AlphaFoldDB" id="A0A7J2TI27"/>
<feature type="domain" description="RIO kinase" evidence="14">
    <location>
        <begin position="63"/>
        <end position="279"/>
    </location>
</feature>
<evidence type="ECO:0000256" key="12">
    <source>
        <dbReference type="ARBA" id="ARBA00048679"/>
    </source>
</evidence>
<comment type="cofactor">
    <cofactor evidence="1">
        <name>Mg(2+)</name>
        <dbReference type="ChEBI" id="CHEBI:18420"/>
    </cofactor>
</comment>
<evidence type="ECO:0000259" key="14">
    <source>
        <dbReference type="SMART" id="SM00090"/>
    </source>
</evidence>
<keyword evidence="6" id="KW-0479">Metal-binding</keyword>
<dbReference type="Gene3D" id="3.30.200.20">
    <property type="entry name" value="Phosphorylase Kinase, domain 1"/>
    <property type="match status" value="1"/>
</dbReference>
<comment type="catalytic activity">
    <reaction evidence="11">
        <text>L-threonyl-[protein] + ATP = O-phospho-L-threonyl-[protein] + ADP + H(+)</text>
        <dbReference type="Rhea" id="RHEA:46608"/>
        <dbReference type="Rhea" id="RHEA-COMP:11060"/>
        <dbReference type="Rhea" id="RHEA-COMP:11605"/>
        <dbReference type="ChEBI" id="CHEBI:15378"/>
        <dbReference type="ChEBI" id="CHEBI:30013"/>
        <dbReference type="ChEBI" id="CHEBI:30616"/>
        <dbReference type="ChEBI" id="CHEBI:61977"/>
        <dbReference type="ChEBI" id="CHEBI:456216"/>
        <dbReference type="EC" id="2.7.11.1"/>
    </reaction>
</comment>
<evidence type="ECO:0000256" key="6">
    <source>
        <dbReference type="ARBA" id="ARBA00022723"/>
    </source>
</evidence>
<evidence type="ECO:0000256" key="9">
    <source>
        <dbReference type="ARBA" id="ARBA00022840"/>
    </source>
</evidence>
<evidence type="ECO:0000256" key="7">
    <source>
        <dbReference type="ARBA" id="ARBA00022741"/>
    </source>
</evidence>
<keyword evidence="8 15" id="KW-0418">Kinase</keyword>
<dbReference type="SUPFAM" id="SSF56112">
    <property type="entry name" value="Protein kinase-like (PK-like)"/>
    <property type="match status" value="1"/>
</dbReference>
<dbReference type="SUPFAM" id="SSF46785">
    <property type="entry name" value="Winged helix' DNA-binding domain"/>
    <property type="match status" value="1"/>
</dbReference>
<dbReference type="GO" id="GO:0005829">
    <property type="term" value="C:cytosol"/>
    <property type="evidence" value="ECO:0007669"/>
    <property type="project" value="TreeGrafter"/>
</dbReference>
<gene>
    <name evidence="15" type="ORF">ENP88_01000</name>
</gene>
<evidence type="ECO:0000256" key="4">
    <source>
        <dbReference type="ARBA" id="ARBA00022527"/>
    </source>
</evidence>
<dbReference type="InterPro" id="IPR036388">
    <property type="entry name" value="WH-like_DNA-bd_sf"/>
</dbReference>
<keyword evidence="4 15" id="KW-0723">Serine/threonine-protein kinase</keyword>
<dbReference type="GO" id="GO:0030688">
    <property type="term" value="C:preribosome, small subunit precursor"/>
    <property type="evidence" value="ECO:0007669"/>
    <property type="project" value="TreeGrafter"/>
</dbReference>
<evidence type="ECO:0000256" key="2">
    <source>
        <dbReference type="ARBA" id="ARBA00009196"/>
    </source>
</evidence>
<keyword evidence="13" id="KW-0175">Coiled coil</keyword>
<keyword evidence="5" id="KW-0808">Transferase</keyword>
<keyword evidence="7" id="KW-0547">Nucleotide-binding</keyword>
<dbReference type="SMART" id="SM00090">
    <property type="entry name" value="RIO"/>
    <property type="match status" value="1"/>
</dbReference>
<keyword evidence="9" id="KW-0067">ATP-binding</keyword>
<dbReference type="InterPro" id="IPR015285">
    <property type="entry name" value="RIO2_wHTH_N"/>
</dbReference>
<dbReference type="EMBL" id="DSLA01000020">
    <property type="protein sequence ID" value="HEH34741.1"/>
    <property type="molecule type" value="Genomic_DNA"/>
</dbReference>
<dbReference type="InterPro" id="IPR000687">
    <property type="entry name" value="RIO_kinase"/>
</dbReference>
<comment type="caution">
    <text evidence="15">The sequence shown here is derived from an EMBL/GenBank/DDBJ whole genome shotgun (WGS) entry which is preliminary data.</text>
</comment>
<name>A0A7J2TI27_ARCFL</name>
<dbReference type="Gene3D" id="1.10.510.10">
    <property type="entry name" value="Transferase(Phosphotransferase) domain 1"/>
    <property type="match status" value="1"/>
</dbReference>
<dbReference type="GO" id="GO:0005524">
    <property type="term" value="F:ATP binding"/>
    <property type="evidence" value="ECO:0007669"/>
    <property type="project" value="UniProtKB-KW"/>
</dbReference>
<evidence type="ECO:0000256" key="13">
    <source>
        <dbReference type="SAM" id="Coils"/>
    </source>
</evidence>
<dbReference type="PANTHER" id="PTHR45852:SF1">
    <property type="entry name" value="SERINE_THREONINE-PROTEIN KINASE RIO2"/>
    <property type="match status" value="1"/>
</dbReference>
<dbReference type="GO" id="GO:0046872">
    <property type="term" value="F:metal ion binding"/>
    <property type="evidence" value="ECO:0007669"/>
    <property type="project" value="UniProtKB-KW"/>
</dbReference>
<dbReference type="InterPro" id="IPR036390">
    <property type="entry name" value="WH_DNA-bd_sf"/>
</dbReference>
<evidence type="ECO:0000256" key="8">
    <source>
        <dbReference type="ARBA" id="ARBA00022777"/>
    </source>
</evidence>
<evidence type="ECO:0000256" key="3">
    <source>
        <dbReference type="ARBA" id="ARBA00012513"/>
    </source>
</evidence>
<protein>
    <recommendedName>
        <fullName evidence="3">non-specific serine/threonine protein kinase</fullName>
        <ecNumber evidence="3">2.7.11.1</ecNumber>
    </recommendedName>
</protein>
<dbReference type="Gene3D" id="1.10.10.10">
    <property type="entry name" value="Winged helix-like DNA-binding domain superfamily/Winged helix DNA-binding domain"/>
    <property type="match status" value="1"/>
</dbReference>
<dbReference type="PROSITE" id="PS01245">
    <property type="entry name" value="RIO1"/>
    <property type="match status" value="1"/>
</dbReference>
<evidence type="ECO:0000256" key="1">
    <source>
        <dbReference type="ARBA" id="ARBA00001946"/>
    </source>
</evidence>
<evidence type="ECO:0000256" key="10">
    <source>
        <dbReference type="ARBA" id="ARBA00022842"/>
    </source>
</evidence>
<evidence type="ECO:0000313" key="15">
    <source>
        <dbReference type="EMBL" id="HEH34741.1"/>
    </source>
</evidence>
<dbReference type="GO" id="GO:0030490">
    <property type="term" value="P:maturation of SSU-rRNA"/>
    <property type="evidence" value="ECO:0007669"/>
    <property type="project" value="TreeGrafter"/>
</dbReference>
<dbReference type="Pfam" id="PF09202">
    <property type="entry name" value="Rio2_N"/>
    <property type="match status" value="1"/>
</dbReference>
<keyword evidence="10" id="KW-0460">Magnesium</keyword>
<organism evidence="15">
    <name type="scientific">Archaeoglobus fulgidus</name>
    <dbReference type="NCBI Taxonomy" id="2234"/>
    <lineage>
        <taxon>Archaea</taxon>
        <taxon>Methanobacteriati</taxon>
        <taxon>Methanobacteriota</taxon>
        <taxon>Archaeoglobi</taxon>
        <taxon>Archaeoglobales</taxon>
        <taxon>Archaeoglobaceae</taxon>
        <taxon>Archaeoglobus</taxon>
    </lineage>
</organism>